<protein>
    <recommendedName>
        <fullName evidence="7">Endoribonuclease YoeB</fullName>
    </recommendedName>
    <alternativeName>
        <fullName evidence="6">Putative mRNA interferase YoeB</fullName>
    </alternativeName>
</protein>
<dbReference type="GO" id="GO:0006401">
    <property type="term" value="P:RNA catabolic process"/>
    <property type="evidence" value="ECO:0007669"/>
    <property type="project" value="InterPro"/>
</dbReference>
<keyword evidence="2" id="KW-1277">Toxin-antitoxin system</keyword>
<organism evidence="8 9">
    <name type="scientific">Bifidobacterium pseudolongum subsp. globosum</name>
    <dbReference type="NCBI Taxonomy" id="1690"/>
    <lineage>
        <taxon>Bacteria</taxon>
        <taxon>Bacillati</taxon>
        <taxon>Actinomycetota</taxon>
        <taxon>Actinomycetes</taxon>
        <taxon>Bifidobacteriales</taxon>
        <taxon>Bifidobacteriaceae</taxon>
        <taxon>Bifidobacterium</taxon>
    </lineage>
</organism>
<keyword evidence="3" id="KW-0540">Nuclease</keyword>
<comment type="caution">
    <text evidence="8">The sequence shown here is derived from an EMBL/GenBank/DDBJ whole genome shotgun (WGS) entry which is preliminary data.</text>
</comment>
<evidence type="ECO:0000256" key="7">
    <source>
        <dbReference type="ARBA" id="ARBA00050056"/>
    </source>
</evidence>
<dbReference type="PANTHER" id="PTHR38039:SF1">
    <property type="entry name" value="TOXIN YOEB"/>
    <property type="match status" value="1"/>
</dbReference>
<evidence type="ECO:0000256" key="3">
    <source>
        <dbReference type="ARBA" id="ARBA00022722"/>
    </source>
</evidence>
<dbReference type="Pfam" id="PF06769">
    <property type="entry name" value="YoeB_toxin"/>
    <property type="match status" value="1"/>
</dbReference>
<dbReference type="GO" id="GO:0045892">
    <property type="term" value="P:negative regulation of DNA-templated transcription"/>
    <property type="evidence" value="ECO:0007669"/>
    <property type="project" value="TreeGrafter"/>
</dbReference>
<dbReference type="InterPro" id="IPR035093">
    <property type="entry name" value="RelE/ParE_toxin_dom_sf"/>
</dbReference>
<dbReference type="GO" id="GO:0004519">
    <property type="term" value="F:endonuclease activity"/>
    <property type="evidence" value="ECO:0007669"/>
    <property type="project" value="UniProtKB-KW"/>
</dbReference>
<proteinExistence type="inferred from homology"/>
<keyword evidence="5" id="KW-0378">Hydrolase</keyword>
<evidence type="ECO:0000256" key="2">
    <source>
        <dbReference type="ARBA" id="ARBA00022649"/>
    </source>
</evidence>
<dbReference type="NCBIfam" id="TIGR02116">
    <property type="entry name" value="toxin_Txe_YoeB"/>
    <property type="match status" value="1"/>
</dbReference>
<dbReference type="Gene3D" id="3.30.2310.20">
    <property type="entry name" value="RelE-like"/>
    <property type="match status" value="1"/>
</dbReference>
<evidence type="ECO:0000256" key="5">
    <source>
        <dbReference type="ARBA" id="ARBA00022801"/>
    </source>
</evidence>
<dbReference type="AlphaFoldDB" id="A0A2N3R7S2"/>
<dbReference type="Proteomes" id="UP000233762">
    <property type="component" value="Unassembled WGS sequence"/>
</dbReference>
<evidence type="ECO:0000313" key="8">
    <source>
        <dbReference type="EMBL" id="PKV05400.1"/>
    </source>
</evidence>
<evidence type="ECO:0000256" key="1">
    <source>
        <dbReference type="ARBA" id="ARBA00008172"/>
    </source>
</evidence>
<evidence type="ECO:0000256" key="4">
    <source>
        <dbReference type="ARBA" id="ARBA00022759"/>
    </source>
</evidence>
<evidence type="ECO:0000256" key="6">
    <source>
        <dbReference type="ARBA" id="ARBA00030388"/>
    </source>
</evidence>
<sequence>MKLTWTADAWNDYLYWQSQDKKTLKRINLLIKDIMRNPFESTGKPEPLQWDFGGAWSRRISEKHRIIYMPMADVIAIISC</sequence>
<accession>A0A2N3R7S2</accession>
<dbReference type="GO" id="GO:0016787">
    <property type="term" value="F:hydrolase activity"/>
    <property type="evidence" value="ECO:0007669"/>
    <property type="project" value="UniProtKB-KW"/>
</dbReference>
<reference evidence="8 9" key="1">
    <citation type="submission" date="2017-10" db="EMBL/GenBank/DDBJ databases">
        <title>Bifidobacterium genomics.</title>
        <authorList>
            <person name="Lugli G.A."/>
            <person name="Milani C."/>
            <person name="Mancabelli L."/>
        </authorList>
    </citation>
    <scope>NUCLEOTIDE SEQUENCE [LARGE SCALE GENOMIC DNA]</scope>
    <source>
        <strain evidence="8 9">1520B</strain>
    </source>
</reference>
<comment type="similarity">
    <text evidence="1">Belongs to the YoeB family.</text>
</comment>
<dbReference type="EMBL" id="PCHH01000001">
    <property type="protein sequence ID" value="PKV05400.1"/>
    <property type="molecule type" value="Genomic_DNA"/>
</dbReference>
<gene>
    <name evidence="8" type="ORF">CQR50_0655</name>
</gene>
<dbReference type="RefSeq" id="WP_101398496.1">
    <property type="nucleotide sequence ID" value="NZ_PCHH01000001.1"/>
</dbReference>
<name>A0A2N3R7S2_9BIFI</name>
<dbReference type="PANTHER" id="PTHR38039">
    <property type="entry name" value="TOXIN YOEB"/>
    <property type="match status" value="1"/>
</dbReference>
<keyword evidence="4" id="KW-0255">Endonuclease</keyword>
<evidence type="ECO:0000313" key="9">
    <source>
        <dbReference type="Proteomes" id="UP000233762"/>
    </source>
</evidence>
<dbReference type="InterPro" id="IPR009614">
    <property type="entry name" value="YoeB_toxin"/>
</dbReference>
<dbReference type="SUPFAM" id="SSF143011">
    <property type="entry name" value="RelE-like"/>
    <property type="match status" value="1"/>
</dbReference>